<accession>A0AAU2UWQ2</accession>
<name>A0AAU2UWQ2_9ACTN</name>
<evidence type="ECO:0000313" key="1">
    <source>
        <dbReference type="EMBL" id="WTW59413.1"/>
    </source>
</evidence>
<evidence type="ECO:0008006" key="2">
    <source>
        <dbReference type="Google" id="ProtNLM"/>
    </source>
</evidence>
<gene>
    <name evidence="1" type="ORF">OG549_01430</name>
</gene>
<dbReference type="EMBL" id="CP108318">
    <property type="protein sequence ID" value="WTW59413.1"/>
    <property type="molecule type" value="Genomic_DNA"/>
</dbReference>
<protein>
    <recommendedName>
        <fullName evidence="2">HEAT repeat domain-containing protein</fullName>
    </recommendedName>
</protein>
<sequence length="226" mass="24188">MNIDGTTLVLLAVAALPWLGGIVESIDLPGGGSVHYRRLEERIEVTERYAGEASHTAQAALGAASAGRPGAALGETGEAPAKVTELAARYEEVRATPRGPARTESMSRLFGELMAWTPLVDTFDVAAALGSSDAGLRLAAYARLYATGDTAFLNELLRTLMEIEDKPFSQYWGIRALSVLQQVGAEIPADDVARLRARFATLPRASDRRMELNRVLQAATGVAQHI</sequence>
<proteinExistence type="predicted"/>
<organism evidence="1">
    <name type="scientific">Streptomyces sp. NBC_00003</name>
    <dbReference type="NCBI Taxonomy" id="2903608"/>
    <lineage>
        <taxon>Bacteria</taxon>
        <taxon>Bacillati</taxon>
        <taxon>Actinomycetota</taxon>
        <taxon>Actinomycetes</taxon>
        <taxon>Kitasatosporales</taxon>
        <taxon>Streptomycetaceae</taxon>
        <taxon>Streptomyces</taxon>
    </lineage>
</organism>
<dbReference type="AlphaFoldDB" id="A0AAU2UWQ2"/>
<reference evidence="1" key="1">
    <citation type="submission" date="2022-10" db="EMBL/GenBank/DDBJ databases">
        <title>The complete genomes of actinobacterial strains from the NBC collection.</title>
        <authorList>
            <person name="Joergensen T.S."/>
            <person name="Alvarez Arevalo M."/>
            <person name="Sterndorff E.B."/>
            <person name="Faurdal D."/>
            <person name="Vuksanovic O."/>
            <person name="Mourched A.-S."/>
            <person name="Charusanti P."/>
            <person name="Shaw S."/>
            <person name="Blin K."/>
            <person name="Weber T."/>
        </authorList>
    </citation>
    <scope>NUCLEOTIDE SEQUENCE</scope>
    <source>
        <strain evidence="1">NBC_00003</strain>
    </source>
</reference>